<dbReference type="Pfam" id="PF00931">
    <property type="entry name" value="NB-ARC"/>
    <property type="match status" value="1"/>
</dbReference>
<evidence type="ECO:0000313" key="8">
    <source>
        <dbReference type="EMBL" id="SDL70083.1"/>
    </source>
</evidence>
<dbReference type="OrthoDB" id="581105at2"/>
<dbReference type="SUPFAM" id="SSF52540">
    <property type="entry name" value="P-loop containing nucleoside triphosphate hydrolases"/>
    <property type="match status" value="1"/>
</dbReference>
<comment type="similarity">
    <text evidence="1">Belongs to the AfsR/DnrI/RedD regulatory family.</text>
</comment>
<dbReference type="Gene3D" id="1.10.10.10">
    <property type="entry name" value="Winged helix-like DNA-binding domain superfamily/Winged helix DNA-binding domain"/>
    <property type="match status" value="1"/>
</dbReference>
<evidence type="ECO:0000256" key="4">
    <source>
        <dbReference type="ARBA" id="ARBA00023163"/>
    </source>
</evidence>
<dbReference type="PROSITE" id="PS50005">
    <property type="entry name" value="TPR"/>
    <property type="match status" value="1"/>
</dbReference>
<dbReference type="Proteomes" id="UP000198662">
    <property type="component" value="Unassembled WGS sequence"/>
</dbReference>
<evidence type="ECO:0000256" key="3">
    <source>
        <dbReference type="ARBA" id="ARBA00023125"/>
    </source>
</evidence>
<keyword evidence="9" id="KW-1185">Reference proteome</keyword>
<dbReference type="SUPFAM" id="SSF48452">
    <property type="entry name" value="TPR-like"/>
    <property type="match status" value="2"/>
</dbReference>
<dbReference type="Pfam" id="PF13424">
    <property type="entry name" value="TPR_12"/>
    <property type="match status" value="2"/>
</dbReference>
<dbReference type="PANTHER" id="PTHR35807:SF1">
    <property type="entry name" value="TRANSCRIPTIONAL REGULATOR REDD"/>
    <property type="match status" value="1"/>
</dbReference>
<dbReference type="GO" id="GO:0043531">
    <property type="term" value="F:ADP binding"/>
    <property type="evidence" value="ECO:0007669"/>
    <property type="project" value="InterPro"/>
</dbReference>
<dbReference type="InterPro" id="IPR036388">
    <property type="entry name" value="WH-like_DNA-bd_sf"/>
</dbReference>
<dbReference type="GO" id="GO:0006355">
    <property type="term" value="P:regulation of DNA-templated transcription"/>
    <property type="evidence" value="ECO:0007669"/>
    <property type="project" value="InterPro"/>
</dbReference>
<feature type="repeat" description="TPR" evidence="5">
    <location>
        <begin position="757"/>
        <end position="790"/>
    </location>
</feature>
<dbReference type="InterPro" id="IPR002182">
    <property type="entry name" value="NB-ARC"/>
</dbReference>
<evidence type="ECO:0000313" key="9">
    <source>
        <dbReference type="Proteomes" id="UP000198662"/>
    </source>
</evidence>
<dbReference type="STRING" id="380244.SAMN05216298_4894"/>
<dbReference type="PANTHER" id="PTHR35807">
    <property type="entry name" value="TRANSCRIPTIONAL REGULATOR REDD-RELATED"/>
    <property type="match status" value="1"/>
</dbReference>
<dbReference type="Gene3D" id="3.40.50.300">
    <property type="entry name" value="P-loop containing nucleotide triphosphate hydrolases"/>
    <property type="match status" value="1"/>
</dbReference>
<dbReference type="InterPro" id="IPR019734">
    <property type="entry name" value="TPR_rpt"/>
</dbReference>
<evidence type="ECO:0000256" key="1">
    <source>
        <dbReference type="ARBA" id="ARBA00005820"/>
    </source>
</evidence>
<dbReference type="Gene3D" id="1.25.40.10">
    <property type="entry name" value="Tetratricopeptide repeat domain"/>
    <property type="match status" value="2"/>
</dbReference>
<dbReference type="SUPFAM" id="SSF46894">
    <property type="entry name" value="C-terminal effector domain of the bipartite response regulators"/>
    <property type="match status" value="1"/>
</dbReference>
<evidence type="ECO:0000259" key="6">
    <source>
        <dbReference type="SMART" id="SM00862"/>
    </source>
</evidence>
<keyword evidence="3 8" id="KW-0238">DNA-binding</keyword>
<sequence length="924" mass="97443">MRETMRIGLLGPFQVTDGGAPAPVTGGRQRAVLAALALAAGRPVRSSTLARLLWGEDDPAARHRLHAIVNRLRQAIGTDAVTAGPGEYTLDVDPEAVDVHRFRALVAASRHAGAAELALLEEALGLWRGEPLVDVEAESLALAHVPALTEERLRAIERRTDLVLAAGGHAELVAELGDLTTRHPLREFLWSRLMLALHRSGRQAEALGAYQRVRTLLADRLGVDPGEELQRAHRTVLGPANAALAPAPAPVDAVPRQLAADIAGFTGRADPLADLDSFLERSLERSLGRGPGHDSATGAALAVVSGPAGVGKTTLAVHWAHRVAGRFPDGQLHLNLAGHRPGPVADAALMTLLLALGTDPERIPPDTDGRSATLRSALAGRRVLMLLDNVYDAEQVRPFLPGSAAGAAAGSGSVVLVTSRNRLRSLRRREGAHLVELEPFTPDESAALLGGVLGPEAVAGHAGAIAELAGLCGHLPLAVALAAERVRNTGMALPALVEEAREGSARLDALGDGADDVRKVFSWSYEALPGPEAAAFRALGTAPGTDIGAAAAAALTGSPSATRLLESLVDHNLLRRPRPGRYELHDLLRVYAAELAAADGGHDADLARLLDWYIATGLSARAHLQPTSEDPRLERPAGVEPLAFADSQEALGWFEAEHANLVAAVGAAAAAGLDRRCWRLVHLLWAHLDRCRAWPEMAVLGEAGLAAARRAGDRFGEAEMLTMGASLRHLGRFEEAIGSQREALALYFELGSTGGQAAVLNNLGMIFRSMGRHEEAIDHLRRCAALDEAAGDPADLAVSLFNLARSYIDAGRAAEAIEAAGRSLELLRGLGHRRGQGRAMEAIGLAHRQAGEHEAAARWLREASEVFGEIGDRWYESVSLTALGRSLRAGGRGAEAAEVLERALALATELGDPRAAEIRALVEG</sequence>
<accession>A0A1G9M7K0</accession>
<dbReference type="SMART" id="SM01043">
    <property type="entry name" value="BTAD"/>
    <property type="match status" value="1"/>
</dbReference>
<dbReference type="AlphaFoldDB" id="A0A1G9M7K0"/>
<dbReference type="CDD" id="cd15831">
    <property type="entry name" value="BTAD"/>
    <property type="match status" value="1"/>
</dbReference>
<dbReference type="SMART" id="SM00028">
    <property type="entry name" value="TPR"/>
    <property type="match status" value="6"/>
</dbReference>
<keyword evidence="4" id="KW-0804">Transcription</keyword>
<dbReference type="GO" id="GO:0003677">
    <property type="term" value="F:DNA binding"/>
    <property type="evidence" value="ECO:0007669"/>
    <property type="project" value="UniProtKB-KW"/>
</dbReference>
<dbReference type="EMBL" id="FNGF01000008">
    <property type="protein sequence ID" value="SDL70083.1"/>
    <property type="molecule type" value="Genomic_DNA"/>
</dbReference>
<dbReference type="InterPro" id="IPR027417">
    <property type="entry name" value="P-loop_NTPase"/>
</dbReference>
<evidence type="ECO:0000256" key="2">
    <source>
        <dbReference type="ARBA" id="ARBA00023015"/>
    </source>
</evidence>
<proteinExistence type="inferred from homology"/>
<dbReference type="SMART" id="SM00862">
    <property type="entry name" value="Trans_reg_C"/>
    <property type="match status" value="1"/>
</dbReference>
<dbReference type="InterPro" id="IPR005158">
    <property type="entry name" value="BTAD"/>
</dbReference>
<dbReference type="GO" id="GO:0000160">
    <property type="term" value="P:phosphorelay signal transduction system"/>
    <property type="evidence" value="ECO:0007669"/>
    <property type="project" value="InterPro"/>
</dbReference>
<reference evidence="9" key="1">
    <citation type="submission" date="2016-10" db="EMBL/GenBank/DDBJ databases">
        <authorList>
            <person name="Varghese N."/>
            <person name="Submissions S."/>
        </authorList>
    </citation>
    <scope>NUCLEOTIDE SEQUENCE [LARGE SCALE GENOMIC DNA]</scope>
    <source>
        <strain evidence="9">CGMCC 4.3147</strain>
    </source>
</reference>
<protein>
    <submittedName>
        <fullName evidence="8">DNA-binding transcriptional activator of the SARP family</fullName>
    </submittedName>
</protein>
<organism evidence="8 9">
    <name type="scientific">Glycomyces sambucus</name>
    <dbReference type="NCBI Taxonomy" id="380244"/>
    <lineage>
        <taxon>Bacteria</taxon>
        <taxon>Bacillati</taxon>
        <taxon>Actinomycetota</taxon>
        <taxon>Actinomycetes</taxon>
        <taxon>Glycomycetales</taxon>
        <taxon>Glycomycetaceae</taxon>
        <taxon>Glycomyces</taxon>
    </lineage>
</organism>
<keyword evidence="5" id="KW-0802">TPR repeat</keyword>
<gene>
    <name evidence="8" type="ORF">SAMN05216298_4894</name>
</gene>
<feature type="domain" description="Bacterial transcriptional activator" evidence="7">
    <location>
        <begin position="97"/>
        <end position="237"/>
    </location>
</feature>
<dbReference type="InterPro" id="IPR001867">
    <property type="entry name" value="OmpR/PhoB-type_DNA-bd"/>
</dbReference>
<dbReference type="RefSeq" id="WP_091054058.1">
    <property type="nucleotide sequence ID" value="NZ_FNGF01000008.1"/>
</dbReference>
<dbReference type="InterPro" id="IPR051677">
    <property type="entry name" value="AfsR-DnrI-RedD_regulator"/>
</dbReference>
<name>A0A1G9M7K0_9ACTN</name>
<dbReference type="InterPro" id="IPR011990">
    <property type="entry name" value="TPR-like_helical_dom_sf"/>
</dbReference>
<evidence type="ECO:0000259" key="7">
    <source>
        <dbReference type="SMART" id="SM01043"/>
    </source>
</evidence>
<dbReference type="Pfam" id="PF13176">
    <property type="entry name" value="TPR_7"/>
    <property type="match status" value="1"/>
</dbReference>
<dbReference type="Pfam" id="PF03704">
    <property type="entry name" value="BTAD"/>
    <property type="match status" value="1"/>
</dbReference>
<dbReference type="PRINTS" id="PR00364">
    <property type="entry name" value="DISEASERSIST"/>
</dbReference>
<feature type="domain" description="OmpR/PhoB-type" evidence="6">
    <location>
        <begin position="19"/>
        <end position="90"/>
    </location>
</feature>
<evidence type="ECO:0000256" key="5">
    <source>
        <dbReference type="PROSITE-ProRule" id="PRU00339"/>
    </source>
</evidence>
<dbReference type="InterPro" id="IPR016032">
    <property type="entry name" value="Sig_transdc_resp-reg_C-effctor"/>
</dbReference>
<keyword evidence="2" id="KW-0805">Transcription regulation</keyword>